<evidence type="ECO:0000256" key="4">
    <source>
        <dbReference type="ARBA" id="ARBA00022806"/>
    </source>
</evidence>
<dbReference type="GO" id="GO:0005524">
    <property type="term" value="F:ATP binding"/>
    <property type="evidence" value="ECO:0007669"/>
    <property type="project" value="UniProtKB-KW"/>
</dbReference>
<evidence type="ECO:0000313" key="12">
    <source>
        <dbReference type="EMBL" id="TJZ73883.1"/>
    </source>
</evidence>
<dbReference type="Gene3D" id="3.40.50.300">
    <property type="entry name" value="P-loop containing nucleotide triphosphate hydrolases"/>
    <property type="match status" value="2"/>
</dbReference>
<dbReference type="PROSITE" id="PS51193">
    <property type="entry name" value="HELICASE_ATP_BIND_2"/>
    <property type="match status" value="1"/>
</dbReference>
<evidence type="ECO:0000256" key="5">
    <source>
        <dbReference type="ARBA" id="ARBA00022840"/>
    </source>
</evidence>
<keyword evidence="5" id="KW-0067">ATP-binding</keyword>
<dbReference type="SUPFAM" id="SSF52540">
    <property type="entry name" value="P-loop containing nucleoside triphosphate hydrolases"/>
    <property type="match status" value="1"/>
</dbReference>
<feature type="domain" description="Helicase ATP-binding" evidence="11">
    <location>
        <begin position="182"/>
        <end position="438"/>
    </location>
</feature>
<dbReference type="RefSeq" id="WP_136773245.1">
    <property type="nucleotide sequence ID" value="NZ_CP156074.1"/>
</dbReference>
<proteinExistence type="inferred from homology"/>
<keyword evidence="8" id="KW-0238">DNA-binding</keyword>
<evidence type="ECO:0000259" key="11">
    <source>
        <dbReference type="PROSITE" id="PS51193"/>
    </source>
</evidence>
<evidence type="ECO:0000256" key="8">
    <source>
        <dbReference type="ARBA" id="ARBA00023125"/>
    </source>
</evidence>
<dbReference type="SMART" id="SM00491">
    <property type="entry name" value="HELICc2"/>
    <property type="match status" value="1"/>
</dbReference>
<comment type="caution">
    <text evidence="12">The sequence shown here is derived from an EMBL/GenBank/DDBJ whole genome shotgun (WGS) entry which is preliminary data.</text>
</comment>
<dbReference type="InterPro" id="IPR006555">
    <property type="entry name" value="ATP-dep_Helicase_C"/>
</dbReference>
<dbReference type="InterPro" id="IPR014013">
    <property type="entry name" value="Helic_SF1/SF2_ATP-bd_DinG/Rad3"/>
</dbReference>
<keyword evidence="1" id="KW-0479">Metal-binding</keyword>
<keyword evidence="7" id="KW-0411">Iron-sulfur</keyword>
<dbReference type="EMBL" id="SUMF01000008">
    <property type="protein sequence ID" value="TJZ73883.1"/>
    <property type="molecule type" value="Genomic_DNA"/>
</dbReference>
<evidence type="ECO:0000256" key="10">
    <source>
        <dbReference type="ARBA" id="ARBA00038058"/>
    </source>
</evidence>
<evidence type="ECO:0000256" key="2">
    <source>
        <dbReference type="ARBA" id="ARBA00022741"/>
    </source>
</evidence>
<dbReference type="InterPro" id="IPR010614">
    <property type="entry name" value="RAD3-like_helicase_DEAD"/>
</dbReference>
<dbReference type="GO" id="GO:0003678">
    <property type="term" value="F:DNA helicase activity"/>
    <property type="evidence" value="ECO:0007669"/>
    <property type="project" value="InterPro"/>
</dbReference>
<dbReference type="GO" id="GO:0003677">
    <property type="term" value="F:DNA binding"/>
    <property type="evidence" value="ECO:0007669"/>
    <property type="project" value="UniProtKB-KW"/>
</dbReference>
<dbReference type="Pfam" id="PF06733">
    <property type="entry name" value="DEAD_2"/>
    <property type="match status" value="1"/>
</dbReference>
<keyword evidence="3" id="KW-0378">Hydrolase</keyword>
<dbReference type="GO" id="GO:0016818">
    <property type="term" value="F:hydrolase activity, acting on acid anhydrides, in phosphorus-containing anhydrides"/>
    <property type="evidence" value="ECO:0007669"/>
    <property type="project" value="InterPro"/>
</dbReference>
<evidence type="ECO:0000256" key="7">
    <source>
        <dbReference type="ARBA" id="ARBA00023014"/>
    </source>
</evidence>
<evidence type="ECO:0000256" key="3">
    <source>
        <dbReference type="ARBA" id="ARBA00022801"/>
    </source>
</evidence>
<keyword evidence="2" id="KW-0547">Nucleotide-binding</keyword>
<dbReference type="GO" id="GO:0051536">
    <property type="term" value="F:iron-sulfur cluster binding"/>
    <property type="evidence" value="ECO:0007669"/>
    <property type="project" value="UniProtKB-KW"/>
</dbReference>
<dbReference type="InterPro" id="IPR027417">
    <property type="entry name" value="P-loop_NTPase"/>
</dbReference>
<accession>A0A4U0PYZ5</accession>
<evidence type="ECO:0000256" key="9">
    <source>
        <dbReference type="ARBA" id="ARBA00023235"/>
    </source>
</evidence>
<evidence type="ECO:0000256" key="6">
    <source>
        <dbReference type="ARBA" id="ARBA00023004"/>
    </source>
</evidence>
<dbReference type="AlphaFoldDB" id="A0A4U0PYZ5"/>
<dbReference type="PANTHER" id="PTHR11472:SF34">
    <property type="entry name" value="REGULATOR OF TELOMERE ELONGATION HELICASE 1"/>
    <property type="match status" value="1"/>
</dbReference>
<keyword evidence="13" id="KW-1185">Reference proteome</keyword>
<reference evidence="12 13" key="1">
    <citation type="submission" date="2019-04" db="EMBL/GenBank/DDBJ databases">
        <title>Chitiniphilus eburnea sp. nov., a novel chitinolytic bacterium isolated from aquaculture sludge.</title>
        <authorList>
            <person name="Sheng M."/>
        </authorList>
    </citation>
    <scope>NUCLEOTIDE SEQUENCE [LARGE SCALE GENOMIC DNA]</scope>
    <source>
        <strain evidence="12 13">HX-2-15</strain>
    </source>
</reference>
<keyword evidence="4 12" id="KW-0347">Helicase</keyword>
<protein>
    <submittedName>
        <fullName evidence="12">ATP-dependent DNA helicase</fullName>
    </submittedName>
</protein>
<dbReference type="Proteomes" id="UP000310016">
    <property type="component" value="Unassembled WGS sequence"/>
</dbReference>
<gene>
    <name evidence="12" type="ORF">FAZ21_09715</name>
</gene>
<dbReference type="PANTHER" id="PTHR11472">
    <property type="entry name" value="DNA REPAIR DEAD HELICASE RAD3/XP-D SUBFAMILY MEMBER"/>
    <property type="match status" value="1"/>
</dbReference>
<keyword evidence="6" id="KW-0408">Iron</keyword>
<dbReference type="GO" id="GO:0046872">
    <property type="term" value="F:metal ion binding"/>
    <property type="evidence" value="ECO:0007669"/>
    <property type="project" value="UniProtKB-KW"/>
</dbReference>
<evidence type="ECO:0000256" key="1">
    <source>
        <dbReference type="ARBA" id="ARBA00022723"/>
    </source>
</evidence>
<dbReference type="Gene3D" id="1.10.275.30">
    <property type="match status" value="1"/>
</dbReference>
<sequence length="766" mass="85102">MNAPVTSTVARYTVAVRALCEFTAKRGDLDLRFTPAPTAQEGIAGHATVTGRRRAGYLREVSLQGEHGPLLVRGRADGYDPWRQRLEEIKTYRGDFQRIPDNHRALHWAQARIYGWLQCQTLGLARIELALVYFNIVTQKETVLDQTCDAAELREHFEQQCGLFLAWAERELAHRAARDTALVAMAFPHAAFQHGQRELAESVYKAASTGRCLMAQAPTGIGKTIGTVFPLLKAFPGQCLDKLFFLSAKTPGRQLALNVLAQLRGPAPGLPLRVLELVARDKACEHPDKACHGESCPLAQGFYDRLAAAREAALALGFMDQEAVRAAALAHGVCPYYLSQELARWSDAVVGDYNYYFDISALLYALTVANQWRVGVLVDEAHNLLERGRAMYSADLDQAEFQILRKAAPKPVKAALDKLNRAWNALHDADGAVYRVLPAVPEAFQGALQRASAAVIDYLTEYPADSDAGLQRFYFDAMHFLRLVDTFAEHSLFDVTLRAAAGRHHRQSAQLCLRNVLPAPFLAPRFAEAHCAVLFSATLSPTHFYADTLGLPTNTAWIDVQSPFSSDQLTVRLAGHISTRYPDRARSVAPIVELICAQYRQQPGNYLAFFSSFDYLQQVLAQFASDHPDIPTWSQSRGMGEEAQRQFLARFDADGQGIGFAVLGGAFAEGIDLPGSRLIGAFVATLGLPQLNPVNEQIMQRMQTIFGAGYDYTYLYPGLQKVVQAAGRVIRTRQDRGVVYLIDDRFTRRQVRALLPDWWRVERMTG</sequence>
<evidence type="ECO:0000313" key="13">
    <source>
        <dbReference type="Proteomes" id="UP000310016"/>
    </source>
</evidence>
<comment type="similarity">
    <text evidence="10">Belongs to the helicase family. DinG subfamily.</text>
</comment>
<dbReference type="InterPro" id="IPR045028">
    <property type="entry name" value="DinG/Rad3-like"/>
</dbReference>
<dbReference type="OrthoDB" id="9765586at2"/>
<name>A0A4U0PYZ5_9NEIS</name>
<dbReference type="GO" id="GO:0006139">
    <property type="term" value="P:nucleobase-containing compound metabolic process"/>
    <property type="evidence" value="ECO:0007669"/>
    <property type="project" value="InterPro"/>
</dbReference>
<organism evidence="12 13">
    <name type="scientific">Chitiniphilus eburneus</name>
    <dbReference type="NCBI Taxonomy" id="2571148"/>
    <lineage>
        <taxon>Bacteria</taxon>
        <taxon>Pseudomonadati</taxon>
        <taxon>Pseudomonadota</taxon>
        <taxon>Betaproteobacteria</taxon>
        <taxon>Neisseriales</taxon>
        <taxon>Chitinibacteraceae</taxon>
        <taxon>Chitiniphilus</taxon>
    </lineage>
</organism>
<keyword evidence="9" id="KW-0413">Isomerase</keyword>
<dbReference type="Pfam" id="PF13307">
    <property type="entry name" value="Helicase_C_2"/>
    <property type="match status" value="1"/>
</dbReference>